<evidence type="ECO:0000256" key="2">
    <source>
        <dbReference type="ARBA" id="ARBA00022553"/>
    </source>
</evidence>
<evidence type="ECO:0000256" key="8">
    <source>
        <dbReference type="SAM" id="MobiDB-lite"/>
    </source>
</evidence>
<dbReference type="Gene3D" id="1.10.510.10">
    <property type="entry name" value="Transferase(Phosphotransferase) domain 1"/>
    <property type="match status" value="1"/>
</dbReference>
<protein>
    <submittedName>
        <fullName evidence="9">Mitogen-activated protein kinase kinase 2</fullName>
    </submittedName>
</protein>
<evidence type="ECO:0000256" key="6">
    <source>
        <dbReference type="ARBA" id="ARBA00022840"/>
    </source>
</evidence>
<dbReference type="GO" id="GO:0004674">
    <property type="term" value="F:protein serine/threonine kinase activity"/>
    <property type="evidence" value="ECO:0007669"/>
    <property type="project" value="UniProtKB-KW"/>
</dbReference>
<reference evidence="9" key="1">
    <citation type="submission" date="2019-03" db="UniProtKB">
        <authorList>
            <consortium name="Ensembl"/>
        </authorList>
    </citation>
    <scope>IDENTIFICATION</scope>
</reference>
<feature type="region of interest" description="Disordered" evidence="8">
    <location>
        <begin position="443"/>
        <end position="464"/>
    </location>
</feature>
<sequence>VSLKELAWSADGLRWADTSFTEIDVTLHGTHWLKAYNSVEFCIFTRLCQHNHRLVPEQSITPKRSPIPSPCPRPPRAPFPVHGGACSGRVTHVDSHAVGPSVSGSLPERHGLRVRSGAARVGASLLYTATYPHVWWTVLCVFTAGGHGLSNSGFHSIFKPSSSSFPGARPTSQGVLTSPRGAPPAPSVSSGPGPPSTSSQVASRAFSCGPVPAERSGGPRQATLACQHLPQPRPACPFQDGTEGESPAAKPGPSQLGRRQGSATPSRSSVLGSIWGLMLPSPAAPCKVTLPSLPLVSATPHALPVCLEAAPGQMCDFSEKCSCSFWLLLCFVLLIHRRLREKLLSQEASSVARSPPGCLPWFRPVSGEGYSADARLTPVSVSALAGHGTDSLPAMAIFELLDYIVNEPPPKLPSGVFTQDFQEFVNKCLIKNPAERADLKMLMVSDPGGSGSPRGEGRPQPSSQLCCPGPHVMLESPCGLLAPLVGRV</sequence>
<keyword evidence="6" id="KW-0067">ATP-binding</keyword>
<dbReference type="InterPro" id="IPR050915">
    <property type="entry name" value="MAP_kinase_kinase"/>
</dbReference>
<proteinExistence type="predicted"/>
<keyword evidence="4" id="KW-0547">Nucleotide-binding</keyword>
<evidence type="ECO:0000256" key="1">
    <source>
        <dbReference type="ARBA" id="ARBA00022527"/>
    </source>
</evidence>
<dbReference type="GO" id="GO:0004713">
    <property type="term" value="F:protein tyrosine kinase activity"/>
    <property type="evidence" value="ECO:0007669"/>
    <property type="project" value="UniProtKB-KW"/>
</dbReference>
<keyword evidence="1" id="KW-0723">Serine/threonine-protein kinase</keyword>
<keyword evidence="3" id="KW-0808">Transferase</keyword>
<dbReference type="AlphaFoldDB" id="A0A452TP56"/>
<name>A0A452TP56_URSMA</name>
<keyword evidence="7" id="KW-0829">Tyrosine-protein kinase</keyword>
<dbReference type="GO" id="GO:0005524">
    <property type="term" value="F:ATP binding"/>
    <property type="evidence" value="ECO:0007669"/>
    <property type="project" value="UniProtKB-KW"/>
</dbReference>
<evidence type="ECO:0000256" key="5">
    <source>
        <dbReference type="ARBA" id="ARBA00022777"/>
    </source>
</evidence>
<keyword evidence="2" id="KW-0597">Phosphoprotein</keyword>
<organism evidence="9">
    <name type="scientific">Ursus maritimus</name>
    <name type="common">Polar bear</name>
    <name type="synonym">Thalarctos maritimus</name>
    <dbReference type="NCBI Taxonomy" id="29073"/>
    <lineage>
        <taxon>Eukaryota</taxon>
        <taxon>Metazoa</taxon>
        <taxon>Chordata</taxon>
        <taxon>Craniata</taxon>
        <taxon>Vertebrata</taxon>
        <taxon>Euteleostomi</taxon>
        <taxon>Mammalia</taxon>
        <taxon>Eutheria</taxon>
        <taxon>Laurasiatheria</taxon>
        <taxon>Carnivora</taxon>
        <taxon>Caniformia</taxon>
        <taxon>Ursidae</taxon>
        <taxon>Ursus</taxon>
    </lineage>
</organism>
<feature type="region of interest" description="Disordered" evidence="8">
    <location>
        <begin position="235"/>
        <end position="267"/>
    </location>
</feature>
<accession>A0A452TP56</accession>
<evidence type="ECO:0000313" key="9">
    <source>
        <dbReference type="Ensembl" id="ENSUMAP00000010039"/>
    </source>
</evidence>
<evidence type="ECO:0000256" key="7">
    <source>
        <dbReference type="ARBA" id="ARBA00023137"/>
    </source>
</evidence>
<evidence type="ECO:0000256" key="4">
    <source>
        <dbReference type="ARBA" id="ARBA00022741"/>
    </source>
</evidence>
<dbReference type="Ensembl" id="ENSUMAT00000011983.1">
    <property type="protein sequence ID" value="ENSUMAP00000010039.1"/>
    <property type="gene ID" value="ENSUMAG00000007513.1"/>
</dbReference>
<feature type="compositionally biased region" description="Polar residues" evidence="8">
    <location>
        <begin position="162"/>
        <end position="176"/>
    </location>
</feature>
<gene>
    <name evidence="9" type="primary">MAP2K2</name>
</gene>
<feature type="region of interest" description="Disordered" evidence="8">
    <location>
        <begin position="162"/>
        <end position="220"/>
    </location>
</feature>
<feature type="compositionally biased region" description="Low complexity" evidence="8">
    <location>
        <begin position="187"/>
        <end position="199"/>
    </location>
</feature>
<keyword evidence="5" id="KW-0418">Kinase</keyword>
<dbReference type="PANTHER" id="PTHR47448:SF3">
    <property type="entry name" value="MITOGEN-ACTIVATED PROTEIN KINASE KINASE 2"/>
    <property type="match status" value="1"/>
</dbReference>
<dbReference type="PANTHER" id="PTHR47448">
    <property type="entry name" value="DUAL SPECIFICITY MITOGEN-ACTIVATED PROTEIN KINASE KINASE DSOR1-LIKE PROTEIN"/>
    <property type="match status" value="1"/>
</dbReference>
<evidence type="ECO:0000256" key="3">
    <source>
        <dbReference type="ARBA" id="ARBA00022679"/>
    </source>
</evidence>
<dbReference type="GeneTree" id="ENSGT00940000153487"/>